<organism evidence="2 3">
    <name type="scientific">Paenibacillus aquistagni</name>
    <dbReference type="NCBI Taxonomy" id="1852522"/>
    <lineage>
        <taxon>Bacteria</taxon>
        <taxon>Bacillati</taxon>
        <taxon>Bacillota</taxon>
        <taxon>Bacilli</taxon>
        <taxon>Bacillales</taxon>
        <taxon>Paenibacillaceae</taxon>
        <taxon>Paenibacillus</taxon>
    </lineage>
</organism>
<dbReference type="AlphaFoldDB" id="A0A1X7J0L4"/>
<dbReference type="EMBL" id="FXAZ01000001">
    <property type="protein sequence ID" value="SMG21194.1"/>
    <property type="molecule type" value="Genomic_DNA"/>
</dbReference>
<dbReference type="InterPro" id="IPR054210">
    <property type="entry name" value="DUF6917"/>
</dbReference>
<evidence type="ECO:0000259" key="1">
    <source>
        <dbReference type="Pfam" id="PF21891"/>
    </source>
</evidence>
<protein>
    <recommendedName>
        <fullName evidence="1">DUF6917 domain-containing protein</fullName>
    </recommendedName>
</protein>
<feature type="domain" description="DUF6917" evidence="1">
    <location>
        <begin position="5"/>
        <end position="128"/>
    </location>
</feature>
<dbReference type="Pfam" id="PF21891">
    <property type="entry name" value="DUF6917"/>
    <property type="match status" value="1"/>
</dbReference>
<evidence type="ECO:0000313" key="2">
    <source>
        <dbReference type="EMBL" id="SMG21194.1"/>
    </source>
</evidence>
<name>A0A1X7J0L4_9BACL</name>
<dbReference type="OrthoDB" id="4557435at2"/>
<evidence type="ECO:0000313" key="3">
    <source>
        <dbReference type="Proteomes" id="UP000193834"/>
    </source>
</evidence>
<proteinExistence type="predicted"/>
<reference evidence="2 3" key="1">
    <citation type="submission" date="2017-04" db="EMBL/GenBank/DDBJ databases">
        <authorList>
            <person name="Afonso C.L."/>
            <person name="Miller P.J."/>
            <person name="Scott M.A."/>
            <person name="Spackman E."/>
            <person name="Goraichik I."/>
            <person name="Dimitrov K.M."/>
            <person name="Suarez D.L."/>
            <person name="Swayne D.E."/>
        </authorList>
    </citation>
    <scope>NUCLEOTIDE SEQUENCE [LARGE SCALE GENOMIC DNA]</scope>
    <source>
        <strain evidence="2 3">11</strain>
    </source>
</reference>
<dbReference type="Proteomes" id="UP000193834">
    <property type="component" value="Unassembled WGS sequence"/>
</dbReference>
<keyword evidence="3" id="KW-1185">Reference proteome</keyword>
<dbReference type="STRING" id="1852522.SAMN06295960_1093"/>
<accession>A0A1X7J0L4</accession>
<gene>
    <name evidence="2" type="ORF">SAMN06295960_1093</name>
</gene>
<dbReference type="RefSeq" id="WP_085493276.1">
    <property type="nucleotide sequence ID" value="NZ_FXAZ01000001.1"/>
</dbReference>
<sequence>MTETLKRTVEGVFVKLLFHKQEMRGMQLIEFETRCIKKGEIHEIVTTSQQDAVSGDVINRVGFLGFAEMTCGGVIERGDEVFVDGRKIGAVVGFDECHYPNHYNILIAVQDTLTADELQLRIESTISFG</sequence>